<dbReference type="EMBL" id="LR134155">
    <property type="protein sequence ID" value="VEA71576.1"/>
    <property type="molecule type" value="Genomic_DNA"/>
</dbReference>
<evidence type="ECO:0000313" key="1">
    <source>
        <dbReference type="EMBL" id="VEA71576.1"/>
    </source>
</evidence>
<proteinExistence type="predicted"/>
<protein>
    <submittedName>
        <fullName evidence="1">Uncharacterized protein</fullName>
    </submittedName>
</protein>
<reference evidence="1 2" key="1">
    <citation type="submission" date="2018-12" db="EMBL/GenBank/DDBJ databases">
        <authorList>
            <consortium name="Pathogen Informatics"/>
        </authorList>
    </citation>
    <scope>NUCLEOTIDE SEQUENCE [LARGE SCALE GENOMIC DNA]</scope>
    <source>
        <strain evidence="1 2">NCTC9419</strain>
    </source>
</reference>
<dbReference type="AlphaFoldDB" id="A0A3S4FYC7"/>
<dbReference type="Proteomes" id="UP000271603">
    <property type="component" value="Chromosome"/>
</dbReference>
<sequence>MIVVQFGRDAGLETYKMFGYVDKQFKAVKGERLPAPWF</sequence>
<name>A0A3S4FYC7_SERRU</name>
<gene>
    <name evidence="1" type="ORF">NCTC9419_03140</name>
</gene>
<accession>A0A3S4FYC7</accession>
<organism evidence="1 2">
    <name type="scientific">Serratia rubidaea</name>
    <name type="common">Serratia marinorubra</name>
    <dbReference type="NCBI Taxonomy" id="61652"/>
    <lineage>
        <taxon>Bacteria</taxon>
        <taxon>Pseudomonadati</taxon>
        <taxon>Pseudomonadota</taxon>
        <taxon>Gammaproteobacteria</taxon>
        <taxon>Enterobacterales</taxon>
        <taxon>Yersiniaceae</taxon>
        <taxon>Serratia</taxon>
    </lineage>
</organism>
<evidence type="ECO:0000313" key="2">
    <source>
        <dbReference type="Proteomes" id="UP000271603"/>
    </source>
</evidence>